<feature type="domain" description="MAM" evidence="4">
    <location>
        <begin position="1371"/>
        <end position="1526"/>
    </location>
</feature>
<dbReference type="Gene3D" id="4.10.400.10">
    <property type="entry name" value="Low-density Lipoprotein Receptor"/>
    <property type="match status" value="8"/>
</dbReference>
<feature type="disulfide bond" evidence="3">
    <location>
        <begin position="1349"/>
        <end position="1364"/>
    </location>
</feature>
<dbReference type="FunFam" id="2.60.120.200:FF:000182">
    <property type="entry name" value="MAM and LDL-receptor class A domain-containing protein 1"/>
    <property type="match status" value="1"/>
</dbReference>
<feature type="disulfide bond" evidence="3">
    <location>
        <begin position="1337"/>
        <end position="1355"/>
    </location>
</feature>
<dbReference type="InterPro" id="IPR023415">
    <property type="entry name" value="LDLR_class-A_CS"/>
</dbReference>
<comment type="caution">
    <text evidence="3">Lacks conserved residue(s) required for the propagation of feature annotation.</text>
</comment>
<dbReference type="Pfam" id="PF00057">
    <property type="entry name" value="Ldl_recept_a"/>
    <property type="match status" value="6"/>
</dbReference>
<dbReference type="SMART" id="SM00137">
    <property type="entry name" value="MAM"/>
    <property type="match status" value="6"/>
</dbReference>
<keyword evidence="2 3" id="KW-1015">Disulfide bond</keyword>
<dbReference type="SUPFAM" id="SSF49899">
    <property type="entry name" value="Concanavalin A-like lectins/glucanases"/>
    <property type="match status" value="7"/>
</dbReference>
<dbReference type="Ensembl" id="ENSECRT00000005564.1">
    <property type="protein sequence ID" value="ENSECRP00000005469.1"/>
    <property type="gene ID" value="ENSECRG00000003600.1"/>
</dbReference>
<dbReference type="PANTHER" id="PTHR23282:SF140">
    <property type="entry name" value="MAM AND LDL-RECEPTOR CLASS A DOMAIN-CONTAINING PROTEIN 1"/>
    <property type="match status" value="1"/>
</dbReference>
<dbReference type="InterPro" id="IPR002172">
    <property type="entry name" value="LDrepeatLR_classA_rpt"/>
</dbReference>
<dbReference type="PROSITE" id="PS50068">
    <property type="entry name" value="LDLRA_2"/>
    <property type="match status" value="9"/>
</dbReference>
<feature type="disulfide bond" evidence="3">
    <location>
        <begin position="1136"/>
        <end position="1154"/>
    </location>
</feature>
<feature type="domain" description="MAM" evidence="4">
    <location>
        <begin position="69"/>
        <end position="177"/>
    </location>
</feature>
<dbReference type="CDD" id="cd06263">
    <property type="entry name" value="MAM"/>
    <property type="match status" value="6"/>
</dbReference>
<feature type="domain" description="MAM" evidence="4">
    <location>
        <begin position="513"/>
        <end position="674"/>
    </location>
</feature>
<feature type="disulfide bond" evidence="3">
    <location>
        <begin position="914"/>
        <end position="926"/>
    </location>
</feature>
<dbReference type="GeneTree" id="ENSGT00940000165597"/>
<keyword evidence="1" id="KW-0677">Repeat</keyword>
<feature type="disulfide bond" evidence="3">
    <location>
        <begin position="721"/>
        <end position="736"/>
    </location>
</feature>
<dbReference type="PRINTS" id="PR00261">
    <property type="entry name" value="LDLRECEPTOR"/>
</dbReference>
<feature type="disulfide bond" evidence="3">
    <location>
        <begin position="494"/>
        <end position="509"/>
    </location>
</feature>
<dbReference type="SMART" id="SM00192">
    <property type="entry name" value="LDLa"/>
    <property type="match status" value="9"/>
</dbReference>
<feature type="domain" description="MAM" evidence="4">
    <location>
        <begin position="739"/>
        <end position="906"/>
    </location>
</feature>
<dbReference type="GO" id="GO:0016020">
    <property type="term" value="C:membrane"/>
    <property type="evidence" value="ECO:0007669"/>
    <property type="project" value="InterPro"/>
</dbReference>
<dbReference type="SUPFAM" id="SSF57424">
    <property type="entry name" value="LDL receptor-like module"/>
    <property type="match status" value="8"/>
</dbReference>
<name>A0A8C4RUM8_ERPCA</name>
<dbReference type="Proteomes" id="UP000694620">
    <property type="component" value="Chromosome 6"/>
</dbReference>
<gene>
    <name evidence="5" type="primary">malrd1</name>
</gene>
<dbReference type="PROSITE" id="PS01209">
    <property type="entry name" value="LDLRA_1"/>
    <property type="match status" value="5"/>
</dbReference>
<evidence type="ECO:0000256" key="3">
    <source>
        <dbReference type="PROSITE-ProRule" id="PRU00124"/>
    </source>
</evidence>
<feature type="disulfide bond" evidence="3">
    <location>
        <begin position="1129"/>
        <end position="1141"/>
    </location>
</feature>
<dbReference type="CDD" id="cd00112">
    <property type="entry name" value="LDLa"/>
    <property type="match status" value="8"/>
</dbReference>
<dbReference type="InterPro" id="IPR000998">
    <property type="entry name" value="MAM_dom"/>
</dbReference>
<reference evidence="5" key="2">
    <citation type="submission" date="2025-08" db="UniProtKB">
        <authorList>
            <consortium name="Ensembl"/>
        </authorList>
    </citation>
    <scope>IDENTIFICATION</scope>
</reference>
<evidence type="ECO:0000259" key="4">
    <source>
        <dbReference type="PROSITE" id="PS50060"/>
    </source>
</evidence>
<feature type="disulfide bond" evidence="3">
    <location>
        <begin position="1604"/>
        <end position="1619"/>
    </location>
</feature>
<protein>
    <submittedName>
        <fullName evidence="5">MAM and LDL receptor class A domain containing 1</fullName>
    </submittedName>
</protein>
<dbReference type="PANTHER" id="PTHR23282">
    <property type="entry name" value="APICAL ENDOSOMAL GLYCOPROTEIN PRECURSOR"/>
    <property type="match status" value="1"/>
</dbReference>
<evidence type="ECO:0000313" key="5">
    <source>
        <dbReference type="Ensembl" id="ENSECRP00000005469.1"/>
    </source>
</evidence>
<evidence type="ECO:0000313" key="6">
    <source>
        <dbReference type="Proteomes" id="UP000694620"/>
    </source>
</evidence>
<dbReference type="Gene3D" id="2.60.120.200">
    <property type="match status" value="7"/>
</dbReference>
<reference evidence="5" key="1">
    <citation type="submission" date="2021-06" db="EMBL/GenBank/DDBJ databases">
        <authorList>
            <consortium name="Wellcome Sanger Institute Data Sharing"/>
        </authorList>
    </citation>
    <scope>NUCLEOTIDE SEQUENCE [LARGE SCALE GENOMIC DNA]</scope>
</reference>
<keyword evidence="6" id="KW-1185">Reference proteome</keyword>
<accession>A0A8C4RUM8</accession>
<feature type="disulfide bond" evidence="3">
    <location>
        <begin position="38"/>
        <end position="56"/>
    </location>
</feature>
<feature type="domain" description="MAM" evidence="4">
    <location>
        <begin position="955"/>
        <end position="1131"/>
    </location>
</feature>
<feature type="domain" description="MAM" evidence="4">
    <location>
        <begin position="217"/>
        <end position="304"/>
    </location>
</feature>
<organism evidence="5 6">
    <name type="scientific">Erpetoichthys calabaricus</name>
    <name type="common">Rope fish</name>
    <name type="synonym">Calamoichthys calabaricus</name>
    <dbReference type="NCBI Taxonomy" id="27687"/>
    <lineage>
        <taxon>Eukaryota</taxon>
        <taxon>Metazoa</taxon>
        <taxon>Chordata</taxon>
        <taxon>Craniata</taxon>
        <taxon>Vertebrata</taxon>
        <taxon>Euteleostomi</taxon>
        <taxon>Actinopterygii</taxon>
        <taxon>Polypteriformes</taxon>
        <taxon>Polypteridae</taxon>
        <taxon>Erpetoichthys</taxon>
    </lineage>
</organism>
<feature type="domain" description="MAM" evidence="4">
    <location>
        <begin position="302"/>
        <end position="466"/>
    </location>
</feature>
<dbReference type="InterPro" id="IPR051560">
    <property type="entry name" value="MAM_domain-containing"/>
</dbReference>
<evidence type="ECO:0000256" key="1">
    <source>
        <dbReference type="ARBA" id="ARBA00022737"/>
    </source>
</evidence>
<dbReference type="PROSITE" id="PS50060">
    <property type="entry name" value="MAM_2"/>
    <property type="match status" value="8"/>
</dbReference>
<sequence>VFFFLSQLCRGAVLTIHNTKDSQSADFSLLYLKDEFTCATGTCLPASHVCDFTEQCGDGGDEHHCFDWDRCDFESDFCDLTQSDNSQFAWARKTGEDGIGPKWDHRDSQTGMAEPSGVTFYYHLPPQDGALSVGLQTHQGGPVQEVWRQTEAQKERWTRTTVTIESRDRFQCVCLFYGGQVSCPALHDPETGQVKVCSRETPEPTMVTCTPPSLSADACDFESGQCGWTSTGLGTQIQWHRSRAGDSPLGGAAPLNDHSVNSSEGEALCLGRPAAQRHRVCVCVRLFLRPPLPFFLLFPSAAACDFEGGSCGWYENAPGDGFDWIWGSRVALQPDYQDQAPPQDHSTDTSKGHSMFVVKTTKSLSQKAELRSPKFRQSASGCTLSFWHYNYGQAVGAADMYLRVDGVNNNTVVWRTLYDQGSRWLRVLIQLGRLTRPFHFSLTKLSLGVFDGVSALDDIRFEDCALPPPVPVCQGQQHFHCRDTKACIDRLLVCDLTDDCGDTSDEDHCAQGLQCDFEDGLCNWTQDDVDNFDWTRIQGPTPTAKTGPWKDHSLGTVLGHYLYIETSAPQAFRDTAVLLSPNFGPTAHQACIFRFHYHMFGQHVYKLAVYKRTSRDAQGLLLWAQYGEQGNLWLRETLHIRSSQPFQVLVEGTVGDDLNGDIAIDDLSFMDCLLYDGDLPSAGLTTPWGSSGPPTEAPNNCSHEQFACQETGRCIDAGRRCDFRGDCADESDEVTCVQPLCNFEGGLMCGWHQNTSTSSEAEHPFQWFIGQGASLHPGEENHRPAWDHSSASHDGFYVYADSSNGAYGAIADLLTPLISRTGPQCTLTFWYHMNGITVGTLQVLIISGGVTQDLWALSGSQGNSWKKGEVFLGTRDKFQIILRAKRGISYIGDVTLDDVAFEDCAPLLTPDRQCHTDEFTCANDFCISKDNLCDFSDHCGDASDEDPRICGHFYGRCDFEFDLCSWRQWQGDDFDWLLRVGSTPTLGTGPSADHTLQDPSGHYIYVESSFPQTVGNVAKLSSLTISRLSRDCKLIFYVHMAGRSMGSLLVYQVTVSNQQRQLLNLTGDQGNYWQRRQLALHADEDFMVLIEGQVGKGGKGDISLDDITFTGESHHTVRELLMVPTARLCPSGYLQCHGGGCYTPRQRCNFVDDCVDGTDEEECGTSCDFEHGRCGWKNSLADNFDWVIGLGSLQSLRPPVDHTLGTQNGHFAYLEATPAGLRGDKAHMKSSRWTESSGTCRLTFWYFMSPKATGIIRLYVKTDHGLSEVWNKTGSPGDTWVKAEVPLRRLRDFEIIFEGVRSKDFGGGAAIDDIRFESCQPGDEVPGLCLLLTDFMCANKQCIDSHLVCDYKADCDDGSDEVDCDVHSVPGTCDFNVPEGESWESSCHLHQDENDDFDWTISSGVLDTGHGRFIYINSVAQKEGSVAIISTWAQFPASVGMCHVRFFYYMHGSKQIRTLKVYTATDAGMNLLMWSTSGNQGGTWKYANIIVSNYKPFRVTFVAEVGVDGDTDIALDDISFSKECITQGVVTLPPPTCSLESFQCQLVPQCISSTWQCDGEADCVDGSDEFCPTKMPGTLGPQDRCHSSEFQCRSGQCIPSLLRCDGVADCQGAEDEFACPVKLCLNDSLLCEDTHDCVPPSQRCDGTVDCVSFQPDESSCTGELAGVRHAGSALRVSIGKVLNMEVTRVKSPSVPKRV</sequence>
<feature type="disulfide bond" evidence="3">
    <location>
        <begin position="1148"/>
        <end position="1163"/>
    </location>
</feature>
<feature type="disulfide bond" evidence="3">
    <location>
        <begin position="921"/>
        <end position="939"/>
    </location>
</feature>
<dbReference type="Pfam" id="PF00629">
    <property type="entry name" value="MAM"/>
    <property type="match status" value="6"/>
</dbReference>
<feature type="disulfide bond" evidence="3">
    <location>
        <begin position="1592"/>
        <end position="1610"/>
    </location>
</feature>
<feature type="domain" description="MAM" evidence="4">
    <location>
        <begin position="1165"/>
        <end position="1321"/>
    </location>
</feature>
<proteinExistence type="predicted"/>
<evidence type="ECO:0000256" key="2">
    <source>
        <dbReference type="ARBA" id="ARBA00023157"/>
    </source>
</evidence>
<dbReference type="InterPro" id="IPR036055">
    <property type="entry name" value="LDL_receptor-like_sf"/>
</dbReference>
<dbReference type="InterPro" id="IPR013320">
    <property type="entry name" value="ConA-like_dom_sf"/>
</dbReference>
<reference evidence="5" key="3">
    <citation type="submission" date="2025-09" db="UniProtKB">
        <authorList>
            <consortium name="Ensembl"/>
        </authorList>
    </citation>
    <scope>IDENTIFICATION</scope>
</reference>
<feature type="disulfide bond" evidence="3">
    <location>
        <begin position="1585"/>
        <end position="1597"/>
    </location>
</feature>
<feature type="disulfide bond" evidence="3">
    <location>
        <begin position="50"/>
        <end position="65"/>
    </location>
</feature>